<evidence type="ECO:0000313" key="1">
    <source>
        <dbReference type="EMBL" id="PWH86735.1"/>
    </source>
</evidence>
<reference evidence="1 2" key="2">
    <citation type="submission" date="2018-05" db="EMBL/GenBank/DDBJ databases">
        <authorList>
            <person name="Lanie J.A."/>
            <person name="Ng W.-L."/>
            <person name="Kazmierczak K.M."/>
            <person name="Andrzejewski T.M."/>
            <person name="Davidsen T.M."/>
            <person name="Wayne K.J."/>
            <person name="Tettelin H."/>
            <person name="Glass J.I."/>
            <person name="Rusch D."/>
            <person name="Podicherti R."/>
            <person name="Tsui H.-C.T."/>
            <person name="Winkler M.E."/>
        </authorList>
    </citation>
    <scope>NUCLEOTIDE SEQUENCE [LARGE SCALE GENOMIC DNA]</scope>
    <source>
        <strain evidence="1 2">C305</strain>
    </source>
</reference>
<protein>
    <submittedName>
        <fullName evidence="1">Uncharacterized protein</fullName>
    </submittedName>
</protein>
<keyword evidence="2" id="KW-1185">Reference proteome</keyword>
<comment type="caution">
    <text evidence="1">The sequence shown here is derived from an EMBL/GenBank/DDBJ whole genome shotgun (WGS) entry which is preliminary data.</text>
</comment>
<sequence>MFFETITNIYQPKASIVNPHHTKDVMIITGKSERYSRELIKKMKEHYLKKSQQYVTIKECSEYLGLDVDEVEEVLF</sequence>
<organism evidence="1 2">
    <name type="scientific">Brumimicrobium oceani</name>
    <dbReference type="NCBI Taxonomy" id="2100725"/>
    <lineage>
        <taxon>Bacteria</taxon>
        <taxon>Pseudomonadati</taxon>
        <taxon>Bacteroidota</taxon>
        <taxon>Flavobacteriia</taxon>
        <taxon>Flavobacteriales</taxon>
        <taxon>Crocinitomicaceae</taxon>
        <taxon>Brumimicrobium</taxon>
    </lineage>
</organism>
<dbReference type="AlphaFoldDB" id="A0A2U2XG19"/>
<gene>
    <name evidence="1" type="ORF">DIT68_00270</name>
</gene>
<reference evidence="1 2" key="1">
    <citation type="submission" date="2018-05" db="EMBL/GenBank/DDBJ databases">
        <title>Brumimicrobium oceani sp. nov., isolated from coastal sediment.</title>
        <authorList>
            <person name="Kou Y."/>
        </authorList>
    </citation>
    <scope>NUCLEOTIDE SEQUENCE [LARGE SCALE GENOMIC DNA]</scope>
    <source>
        <strain evidence="1 2">C305</strain>
    </source>
</reference>
<name>A0A2U2XG19_9FLAO</name>
<dbReference type="Proteomes" id="UP000245370">
    <property type="component" value="Unassembled WGS sequence"/>
</dbReference>
<dbReference type="EMBL" id="QFRJ01000001">
    <property type="protein sequence ID" value="PWH86735.1"/>
    <property type="molecule type" value="Genomic_DNA"/>
</dbReference>
<accession>A0A2U2XG19</accession>
<evidence type="ECO:0000313" key="2">
    <source>
        <dbReference type="Proteomes" id="UP000245370"/>
    </source>
</evidence>
<proteinExistence type="predicted"/>